<dbReference type="PANTHER" id="PTHR11709:SF394">
    <property type="entry name" value="FI03373P-RELATED"/>
    <property type="match status" value="1"/>
</dbReference>
<dbReference type="InterPro" id="IPR006376">
    <property type="entry name" value="Cu-R_CopA"/>
</dbReference>
<dbReference type="InterPro" id="IPR033138">
    <property type="entry name" value="Cu_oxidase_CS"/>
</dbReference>
<evidence type="ECO:0008006" key="9">
    <source>
        <dbReference type="Google" id="ProtNLM"/>
    </source>
</evidence>
<feature type="domain" description="Plastocyanin-like" evidence="5">
    <location>
        <begin position="559"/>
        <end position="676"/>
    </location>
</feature>
<feature type="domain" description="Plastocyanin-like" evidence="4">
    <location>
        <begin position="251"/>
        <end position="357"/>
    </location>
</feature>
<gene>
    <name evidence="7" type="ORF">EI16_04630</name>
</gene>
<evidence type="ECO:0000256" key="2">
    <source>
        <dbReference type="ARBA" id="ARBA00023002"/>
    </source>
</evidence>
<accession>A0A066ZZ12</accession>
<dbReference type="InterPro" id="IPR034279">
    <property type="entry name" value="CuRO_3_CopA"/>
</dbReference>
<comment type="caution">
    <text evidence="7">The sequence shown here is derived from an EMBL/GenBank/DDBJ whole genome shotgun (WGS) entry which is preliminary data.</text>
</comment>
<dbReference type="RefSeq" id="WP_029909995.1">
    <property type="nucleotide sequence ID" value="NZ_AP020335.1"/>
</dbReference>
<dbReference type="AlphaFoldDB" id="A0A066ZZ12"/>
<evidence type="ECO:0000256" key="1">
    <source>
        <dbReference type="ARBA" id="ARBA00022723"/>
    </source>
</evidence>
<keyword evidence="1" id="KW-0479">Metal-binding</keyword>
<dbReference type="InterPro" id="IPR011707">
    <property type="entry name" value="Cu-oxidase-like_N"/>
</dbReference>
<dbReference type="STRING" id="28885.EI16_04630"/>
<evidence type="ECO:0000259" key="6">
    <source>
        <dbReference type="Pfam" id="PF07732"/>
    </source>
</evidence>
<dbReference type="PANTHER" id="PTHR11709">
    <property type="entry name" value="MULTI-COPPER OXIDASE"/>
    <property type="match status" value="1"/>
</dbReference>
<dbReference type="Pfam" id="PF07732">
    <property type="entry name" value="Cu-oxidase_3"/>
    <property type="match status" value="1"/>
</dbReference>
<name>A0A066ZZ12_HYDMR</name>
<dbReference type="EMBL" id="JMIU01000001">
    <property type="protein sequence ID" value="KDN95591.1"/>
    <property type="molecule type" value="Genomic_DNA"/>
</dbReference>
<dbReference type="GO" id="GO:0016491">
    <property type="term" value="F:oxidoreductase activity"/>
    <property type="evidence" value="ECO:0007669"/>
    <property type="project" value="UniProtKB-KW"/>
</dbReference>
<dbReference type="InterPro" id="IPR011706">
    <property type="entry name" value="Cu-oxidase_C"/>
</dbReference>
<dbReference type="NCBIfam" id="TIGR01480">
    <property type="entry name" value="copper_res_A"/>
    <property type="match status" value="1"/>
</dbReference>
<dbReference type="Pfam" id="PF00394">
    <property type="entry name" value="Cu-oxidase"/>
    <property type="match status" value="1"/>
</dbReference>
<dbReference type="InterPro" id="IPR045087">
    <property type="entry name" value="Cu-oxidase_fam"/>
</dbReference>
<protein>
    <recommendedName>
        <fullName evidence="9">Copper oxidase</fullName>
    </recommendedName>
</protein>
<keyword evidence="8" id="KW-1185">Reference proteome</keyword>
<dbReference type="CDD" id="cd13896">
    <property type="entry name" value="CuRO_3_CopA"/>
    <property type="match status" value="1"/>
</dbReference>
<dbReference type="Gene3D" id="2.60.40.420">
    <property type="entry name" value="Cupredoxins - blue copper proteins"/>
    <property type="match status" value="3"/>
</dbReference>
<reference evidence="7 8" key="1">
    <citation type="submission" date="2014-04" db="EMBL/GenBank/DDBJ databases">
        <title>Draft genome sequence of Hydrogenovibrio marinus MH-110, a model organism for aerobic H2 metabolism.</title>
        <authorList>
            <person name="Cha H.J."/>
            <person name="Jo B.H."/>
            <person name="Hwang B.H."/>
        </authorList>
    </citation>
    <scope>NUCLEOTIDE SEQUENCE [LARGE SCALE GENOMIC DNA]</scope>
    <source>
        <strain evidence="7 8">MH-110</strain>
    </source>
</reference>
<evidence type="ECO:0000259" key="5">
    <source>
        <dbReference type="Pfam" id="PF07731"/>
    </source>
</evidence>
<dbReference type="PROSITE" id="PS00079">
    <property type="entry name" value="MULTICOPPER_OXIDASE1"/>
    <property type="match status" value="1"/>
</dbReference>
<sequence>MKTNSQPNSEMNRRQFVKGFALSSLTAAIATHIPLAQAGNMAMGLMRSYTPPKSSEMGPGRPALMGTEFDLTIAEKTVNITGTPSKATLVNGSLPAPTLVWREGDEVTIRVKNEMDVDTSIHWHGMVVPTGMDGVPGLSYPGIKPGETFEYKFTVKQHGTYWYHSHSRFQEQTGLYGVIVILPKMPDPVEYDHDYVVQLTDWSDTDPETIYTNLKKMGDYYNYNQRTVGDFFSEVKKYGFFNAWNKRKMWNDMVMSDRDLSDVTGADYTFLMNGLSPNAHWRVVTQPNKKIRLRVVNSSSMTFFDVRIPGLKMTVIAADGHLVQPVTVDEFRIGVAETYDIIVEPDGKQPAYAIFAQAIDRSGYALGSITTDPKILAEAPEMDPLPILSMADMGMSMNMSGMDMSSGSNNSTMDMNAASSMNGMNMDSGNNNSNMHSGSNMNGMNMSSGINNSNMNSSSSMNGMNMNSNKGSSTSMNMGAQSGMSGGGMGMDNVVIPMDMNPDLPQIHVPAKDGPQIEMRAQDPKYRLDDPGVGLRNNGRKVLTYADLKNRFPTMREPKPTKELVLHLTGNMERYMWSINGIPYPDAEPLRFEYGERVRITFINDTMMNHPMHLHGMWSDLETGDENHIPRKHTVIVQPGSKISYRVTMDAEGDWAYHCHMLYHMMGMFRKVEVRKTPA</sequence>
<dbReference type="GO" id="GO:0005507">
    <property type="term" value="F:copper ion binding"/>
    <property type="evidence" value="ECO:0007669"/>
    <property type="project" value="InterPro"/>
</dbReference>
<dbReference type="Proteomes" id="UP000027341">
    <property type="component" value="Unassembled WGS sequence"/>
</dbReference>
<proteinExistence type="predicted"/>
<dbReference type="InterPro" id="IPR008972">
    <property type="entry name" value="Cupredoxin"/>
</dbReference>
<keyword evidence="3" id="KW-0186">Copper</keyword>
<dbReference type="Pfam" id="PF07731">
    <property type="entry name" value="Cu-oxidase_2"/>
    <property type="match status" value="1"/>
</dbReference>
<dbReference type="CDD" id="cd13848">
    <property type="entry name" value="CuRO_1_CopA"/>
    <property type="match status" value="1"/>
</dbReference>
<evidence type="ECO:0000313" key="8">
    <source>
        <dbReference type="Proteomes" id="UP000027341"/>
    </source>
</evidence>
<dbReference type="PROSITE" id="PS51318">
    <property type="entry name" value="TAT"/>
    <property type="match status" value="1"/>
</dbReference>
<dbReference type="SUPFAM" id="SSF49503">
    <property type="entry name" value="Cupredoxins"/>
    <property type="match status" value="3"/>
</dbReference>
<evidence type="ECO:0000259" key="4">
    <source>
        <dbReference type="Pfam" id="PF00394"/>
    </source>
</evidence>
<dbReference type="GO" id="GO:0042597">
    <property type="term" value="C:periplasmic space"/>
    <property type="evidence" value="ECO:0007669"/>
    <property type="project" value="InterPro"/>
</dbReference>
<organism evidence="7 8">
    <name type="scientific">Hydrogenovibrio marinus</name>
    <dbReference type="NCBI Taxonomy" id="28885"/>
    <lineage>
        <taxon>Bacteria</taxon>
        <taxon>Pseudomonadati</taxon>
        <taxon>Pseudomonadota</taxon>
        <taxon>Gammaproteobacteria</taxon>
        <taxon>Thiotrichales</taxon>
        <taxon>Piscirickettsiaceae</taxon>
        <taxon>Hydrogenovibrio</taxon>
    </lineage>
</organism>
<evidence type="ECO:0000313" key="7">
    <source>
        <dbReference type="EMBL" id="KDN95591.1"/>
    </source>
</evidence>
<dbReference type="InterPro" id="IPR001117">
    <property type="entry name" value="Cu-oxidase_2nd"/>
</dbReference>
<evidence type="ECO:0000256" key="3">
    <source>
        <dbReference type="ARBA" id="ARBA00023008"/>
    </source>
</evidence>
<dbReference type="InterPro" id="IPR034284">
    <property type="entry name" value="CuRO_1_CopA"/>
</dbReference>
<keyword evidence="2" id="KW-0560">Oxidoreductase</keyword>
<feature type="domain" description="Plastocyanin-like" evidence="6">
    <location>
        <begin position="73"/>
        <end position="184"/>
    </location>
</feature>
<dbReference type="InterPro" id="IPR006311">
    <property type="entry name" value="TAT_signal"/>
</dbReference>